<dbReference type="InterPro" id="IPR011990">
    <property type="entry name" value="TPR-like_helical_dom_sf"/>
</dbReference>
<keyword evidence="1" id="KW-0067">ATP-binding</keyword>
<reference evidence="3" key="1">
    <citation type="submission" date="2013-07" db="EMBL/GenBank/DDBJ databases">
        <title>The genome of an arbuscular mycorrhizal fungus provides insights into the evolution of the oldest plant symbiosis.</title>
        <authorList>
            <consortium name="DOE Joint Genome Institute"/>
            <person name="Tisserant E."/>
            <person name="Malbreil M."/>
            <person name="Kuo A."/>
            <person name="Kohler A."/>
            <person name="Symeonidi A."/>
            <person name="Balestrini R."/>
            <person name="Charron P."/>
            <person name="Duensing N."/>
            <person name="Frei-dit-Frey N."/>
            <person name="Gianinazzi-Pearson V."/>
            <person name="Gilbert B."/>
            <person name="Handa Y."/>
            <person name="Hijri M."/>
            <person name="Kaul R."/>
            <person name="Kawaguchi M."/>
            <person name="Krajinski F."/>
            <person name="Lammers P."/>
            <person name="Lapierre D."/>
            <person name="Masclaux F.G."/>
            <person name="Murat C."/>
            <person name="Morin E."/>
            <person name="Ndikumana S."/>
            <person name="Pagni M."/>
            <person name="Petitpierre D."/>
            <person name="Requena N."/>
            <person name="Rosikiewicz P."/>
            <person name="Riley R."/>
            <person name="Saito K."/>
            <person name="San Clemente H."/>
            <person name="Shapiro H."/>
            <person name="van Tuinen D."/>
            <person name="Becard G."/>
            <person name="Bonfante P."/>
            <person name="Paszkowski U."/>
            <person name="Shachar-Hill Y."/>
            <person name="Young J.P."/>
            <person name="Sanders I.R."/>
            <person name="Henrissat B."/>
            <person name="Rensing S.A."/>
            <person name="Grigoriev I.V."/>
            <person name="Corradi N."/>
            <person name="Roux C."/>
            <person name="Martin F."/>
        </authorList>
    </citation>
    <scope>NUCLEOTIDE SEQUENCE</scope>
    <source>
        <strain evidence="3">DAOM 197198</strain>
    </source>
</reference>
<name>U9UDL1_RHIID</name>
<dbReference type="Pfam" id="PF07714">
    <property type="entry name" value="PK_Tyr_Ser-Thr"/>
    <property type="match status" value="1"/>
</dbReference>
<evidence type="ECO:0000313" key="3">
    <source>
        <dbReference type="EMBL" id="ESA18484.1"/>
    </source>
</evidence>
<organism evidence="3">
    <name type="scientific">Rhizophagus irregularis (strain DAOM 181602 / DAOM 197198 / MUCL 43194)</name>
    <name type="common">Arbuscular mycorrhizal fungus</name>
    <name type="synonym">Glomus intraradices</name>
    <dbReference type="NCBI Taxonomy" id="747089"/>
    <lineage>
        <taxon>Eukaryota</taxon>
        <taxon>Fungi</taxon>
        <taxon>Fungi incertae sedis</taxon>
        <taxon>Mucoromycota</taxon>
        <taxon>Glomeromycotina</taxon>
        <taxon>Glomeromycetes</taxon>
        <taxon>Glomerales</taxon>
        <taxon>Glomeraceae</taxon>
        <taxon>Rhizophagus</taxon>
    </lineage>
</organism>
<proteinExistence type="predicted"/>
<gene>
    <name evidence="3" type="ORF">GLOINDRAFT_20650</name>
</gene>
<dbReference type="PANTHER" id="PTHR43628:SF1">
    <property type="entry name" value="CHITIN SYNTHASE REGULATORY FACTOR 2-RELATED"/>
    <property type="match status" value="1"/>
</dbReference>
<dbReference type="InterPro" id="IPR011009">
    <property type="entry name" value="Kinase-like_dom_sf"/>
</dbReference>
<protein>
    <recommendedName>
        <fullName evidence="2">Protein kinase domain-containing protein</fullName>
    </recommendedName>
</protein>
<dbReference type="GO" id="GO:0004672">
    <property type="term" value="F:protein kinase activity"/>
    <property type="evidence" value="ECO:0007669"/>
    <property type="project" value="InterPro"/>
</dbReference>
<dbReference type="InterPro" id="IPR006597">
    <property type="entry name" value="Sel1-like"/>
</dbReference>
<dbReference type="InterPro" id="IPR001245">
    <property type="entry name" value="Ser-Thr/Tyr_kinase_cat_dom"/>
</dbReference>
<sequence length="657" mass="76286">MSDNKQMQNTENTNEWINWIEEAIDKEHLNHYEYNQFTNIQEIGAGGFGKVYRANWKNTKKQLALKTFFNLNYVTMKEIVRELKIQRKVDFHDNIIRSHGITKFESDNKIGNNNYIMVIEYANGGSLRNYLEKNFSRLTWDDKLNMAYQLAYAVSCLHNEGIIHRDLHSGNILVHQNMIKLADFGLSKRIGESSNFQSKLFGMVPYVDPKSFNKRRNNNSQIFSLNEKSDVYSLGVLLWELSSGKPPFYTEGEQYDVSLILEISQGLRETVVPDTPEEYVKIYTKCWEGEPDNRPTTYQVVDLLKAMITKTDIITENPPLLNEQEFSEIHLNTNNLESQGELSQLIQNFDKMNTKEIDNRAVSNKQVKLPTEKDFNRIVDETNDLIFKLYNKGIEWYLVKEQVIEYFNNYNTNSQEIYNWLSNNQNNSNSIFLLGYFNYFGIETSRNYEKAFKLFINASEKYHILAQSFVGECYRYGHGTKKNEKLAFEYYEKVANKNFTRGQLRIGYCYENGIGIEKDLKKASYWYEKAANNGNIIAMHNLGGCYLRGDGVEKDYKKAFELFKQSAEGGHSGGIVMLGYCYEKGVGTKIDKQKAFYLCQKSADLGYVSAQYNLGAMYENGNGITKDINKAIYWYEKSAKQGYQDAQNRLEILQKNK</sequence>
<dbReference type="AlphaFoldDB" id="U9UDL1"/>
<keyword evidence="1" id="KW-0547">Nucleotide-binding</keyword>
<accession>U9UDL1</accession>
<dbReference type="Gene3D" id="1.10.510.10">
    <property type="entry name" value="Transferase(Phosphotransferase) domain 1"/>
    <property type="match status" value="1"/>
</dbReference>
<dbReference type="InterPro" id="IPR000719">
    <property type="entry name" value="Prot_kinase_dom"/>
</dbReference>
<dbReference type="PANTHER" id="PTHR43628">
    <property type="entry name" value="ACTIVATOR OF C KINASE PROTEIN 1-RELATED"/>
    <property type="match status" value="1"/>
</dbReference>
<dbReference type="EMBL" id="KI279178">
    <property type="protein sequence ID" value="ESA18484.1"/>
    <property type="molecule type" value="Genomic_DNA"/>
</dbReference>
<dbReference type="PROSITE" id="PS00107">
    <property type="entry name" value="PROTEIN_KINASE_ATP"/>
    <property type="match status" value="1"/>
</dbReference>
<dbReference type="eggNOG" id="KOG0192">
    <property type="taxonomic scope" value="Eukaryota"/>
</dbReference>
<evidence type="ECO:0000259" key="2">
    <source>
        <dbReference type="PROSITE" id="PS50011"/>
    </source>
</evidence>
<dbReference type="SMART" id="SM00671">
    <property type="entry name" value="SEL1"/>
    <property type="match status" value="6"/>
</dbReference>
<dbReference type="Gene3D" id="1.25.40.10">
    <property type="entry name" value="Tetratricopeptide repeat domain"/>
    <property type="match status" value="2"/>
</dbReference>
<dbReference type="PRINTS" id="PR00109">
    <property type="entry name" value="TYRKINASE"/>
</dbReference>
<evidence type="ECO:0000256" key="1">
    <source>
        <dbReference type="PROSITE-ProRule" id="PRU10141"/>
    </source>
</evidence>
<dbReference type="InterPro" id="IPR052945">
    <property type="entry name" value="Mitotic_Regulator"/>
</dbReference>
<dbReference type="SUPFAM" id="SSF81901">
    <property type="entry name" value="HCP-like"/>
    <property type="match status" value="2"/>
</dbReference>
<dbReference type="HOGENOM" id="CLU_000288_7_12_1"/>
<dbReference type="GO" id="GO:0005524">
    <property type="term" value="F:ATP binding"/>
    <property type="evidence" value="ECO:0007669"/>
    <property type="project" value="UniProtKB-UniRule"/>
</dbReference>
<feature type="domain" description="Protein kinase" evidence="2">
    <location>
        <begin position="37"/>
        <end position="308"/>
    </location>
</feature>
<feature type="binding site" evidence="1">
    <location>
        <position position="66"/>
    </location>
    <ligand>
        <name>ATP</name>
        <dbReference type="ChEBI" id="CHEBI:30616"/>
    </ligand>
</feature>
<dbReference type="Pfam" id="PF08238">
    <property type="entry name" value="Sel1"/>
    <property type="match status" value="6"/>
</dbReference>
<dbReference type="VEuPathDB" id="FungiDB:RhiirFUN_021910"/>
<dbReference type="PROSITE" id="PS50011">
    <property type="entry name" value="PROTEIN_KINASE_DOM"/>
    <property type="match status" value="1"/>
</dbReference>
<dbReference type="SUPFAM" id="SSF56112">
    <property type="entry name" value="Protein kinase-like (PK-like)"/>
    <property type="match status" value="1"/>
</dbReference>
<dbReference type="eggNOG" id="KOG1550">
    <property type="taxonomic scope" value="Eukaryota"/>
</dbReference>
<dbReference type="InterPro" id="IPR017441">
    <property type="entry name" value="Protein_kinase_ATP_BS"/>
</dbReference>